<proteinExistence type="predicted"/>
<dbReference type="EMBL" id="CP165735">
    <property type="protein sequence ID" value="XDV70807.1"/>
    <property type="molecule type" value="Genomic_DNA"/>
</dbReference>
<evidence type="ECO:0000313" key="2">
    <source>
        <dbReference type="EMBL" id="XDV70807.1"/>
    </source>
</evidence>
<reference evidence="2" key="1">
    <citation type="submission" date="2024-07" db="EMBL/GenBank/DDBJ databases">
        <authorList>
            <person name="Li J."/>
            <person name="Wei H."/>
            <person name="Ma J."/>
        </authorList>
    </citation>
    <scope>NUCLEOTIDE SEQUENCE</scope>
    <source>
        <strain evidence="2">AMU7</strain>
    </source>
</reference>
<dbReference type="RefSeq" id="WP_369745156.1">
    <property type="nucleotide sequence ID" value="NZ_CP165735.1"/>
</dbReference>
<sequence length="201" mass="22394">MLEIFGSRFDVTDGIPESPESAGNNVAYLFGRYGGCTFNGGLYRVHSTASFRKASTMVAEVYPEFGFPLIPFGFDWLGRQFVLDLRSGDVDPEILLLEPGTGEALEVPRRFSTYHDDELVRDPEPSLCVSFFNEWKSENPADLAFDQCVGYKIPLFLGGEDDVHNLEVSDMEVYWSLMGELRLATMNLAPGTRISGIEIGE</sequence>
<evidence type="ECO:0000259" key="1">
    <source>
        <dbReference type="Pfam" id="PF08906"/>
    </source>
</evidence>
<accession>A0AB39YQJ0</accession>
<feature type="domain" description="T6SS immunity protein Tdi1 C-terminal" evidence="1">
    <location>
        <begin position="142"/>
        <end position="181"/>
    </location>
</feature>
<dbReference type="InterPro" id="IPR015002">
    <property type="entry name" value="T6SS_Tdi1_C"/>
</dbReference>
<dbReference type="Pfam" id="PF08906">
    <property type="entry name" value="T6SS_Tdi1_C"/>
    <property type="match status" value="1"/>
</dbReference>
<name>A0AB39YQJ0_9MICC</name>
<protein>
    <submittedName>
        <fullName evidence="2">T6SS immunity protein Tdi1 domain-containing protein</fullName>
    </submittedName>
</protein>
<gene>
    <name evidence="2" type="ORF">ABQM86_17855</name>
</gene>
<dbReference type="AlphaFoldDB" id="A0AB39YQJ0"/>
<organism evidence="2">
    <name type="scientific">Paenarthrobacter sp. AMU7</name>
    <dbReference type="NCBI Taxonomy" id="3162492"/>
    <lineage>
        <taxon>Bacteria</taxon>
        <taxon>Bacillati</taxon>
        <taxon>Actinomycetota</taxon>
        <taxon>Actinomycetes</taxon>
        <taxon>Micrococcales</taxon>
        <taxon>Micrococcaceae</taxon>
        <taxon>Paenarthrobacter</taxon>
    </lineage>
</organism>